<gene>
    <name evidence="3" type="ORF">CWB73_21810</name>
</gene>
<dbReference type="PANTHER" id="PTHR43713">
    <property type="entry name" value="GLUTAMATE-1-SEMIALDEHYDE 2,1-AMINOMUTASE"/>
    <property type="match status" value="1"/>
</dbReference>
<dbReference type="Pfam" id="PF00202">
    <property type="entry name" value="Aminotran_3"/>
    <property type="match status" value="1"/>
</dbReference>
<evidence type="ECO:0000256" key="2">
    <source>
        <dbReference type="ARBA" id="ARBA00022898"/>
    </source>
</evidence>
<evidence type="ECO:0000313" key="4">
    <source>
        <dbReference type="Proteomes" id="UP000307362"/>
    </source>
</evidence>
<accession>A0A5S3YMF0</accession>
<dbReference type="Gene3D" id="3.90.1150.10">
    <property type="entry name" value="Aspartate Aminotransferase, domain 1"/>
    <property type="match status" value="1"/>
</dbReference>
<keyword evidence="3" id="KW-0032">Aminotransferase</keyword>
<evidence type="ECO:0000313" key="3">
    <source>
        <dbReference type="EMBL" id="TMP75664.1"/>
    </source>
</evidence>
<dbReference type="GO" id="GO:0008483">
    <property type="term" value="F:transaminase activity"/>
    <property type="evidence" value="ECO:0007669"/>
    <property type="project" value="UniProtKB-KW"/>
</dbReference>
<proteinExistence type="predicted"/>
<dbReference type="AlphaFoldDB" id="A0A5S3YMF0"/>
<dbReference type="OrthoDB" id="9757559at2"/>
<organism evidence="3 4">
    <name type="scientific">Pseudoalteromonas phenolica</name>
    <dbReference type="NCBI Taxonomy" id="161398"/>
    <lineage>
        <taxon>Bacteria</taxon>
        <taxon>Pseudomonadati</taxon>
        <taxon>Pseudomonadota</taxon>
        <taxon>Gammaproteobacteria</taxon>
        <taxon>Alteromonadales</taxon>
        <taxon>Pseudoalteromonadaceae</taxon>
        <taxon>Pseudoalteromonas</taxon>
    </lineage>
</organism>
<dbReference type="PANTHER" id="PTHR43713:SF3">
    <property type="entry name" value="GLUTAMATE-1-SEMIALDEHYDE 2,1-AMINOMUTASE 1, CHLOROPLASTIC-RELATED"/>
    <property type="match status" value="1"/>
</dbReference>
<dbReference type="Proteomes" id="UP000307362">
    <property type="component" value="Unassembled WGS sequence"/>
</dbReference>
<keyword evidence="2" id="KW-0663">Pyridoxal phosphate</keyword>
<reference evidence="3 4" key="1">
    <citation type="submission" date="2017-12" db="EMBL/GenBank/DDBJ databases">
        <authorList>
            <person name="Paulsen S."/>
            <person name="Gram L.K."/>
        </authorList>
    </citation>
    <scope>NUCLEOTIDE SEQUENCE [LARGE SCALE GENOMIC DNA]</scope>
    <source>
        <strain evidence="3 4">S1189</strain>
    </source>
</reference>
<dbReference type="GO" id="GO:0030170">
    <property type="term" value="F:pyridoxal phosphate binding"/>
    <property type="evidence" value="ECO:0007669"/>
    <property type="project" value="InterPro"/>
</dbReference>
<sequence length="112" mass="12446">YIAKTHSSKALVSEYRARLADCRASAGFRLSSKELLYPVFSKRCEGAYIWDIDDNRYIDITMDFGTNLFGHNPDFIKNALAQQLEAGMQLGLASPDAPEVAALICELTGLER</sequence>
<reference evidence="4" key="2">
    <citation type="submission" date="2019-06" db="EMBL/GenBank/DDBJ databases">
        <title>Co-occurence of chitin degradation, pigmentation and bioactivity in marine Pseudoalteromonas.</title>
        <authorList>
            <person name="Sonnenschein E.C."/>
            <person name="Bech P.K."/>
        </authorList>
    </citation>
    <scope>NUCLEOTIDE SEQUENCE [LARGE SCALE GENOMIC DNA]</scope>
    <source>
        <strain evidence="4">S1189</strain>
    </source>
</reference>
<feature type="non-terminal residue" evidence="3">
    <location>
        <position position="1"/>
    </location>
</feature>
<dbReference type="EMBL" id="PNCM01000364">
    <property type="protein sequence ID" value="TMP75664.1"/>
    <property type="molecule type" value="Genomic_DNA"/>
</dbReference>
<dbReference type="InterPro" id="IPR015421">
    <property type="entry name" value="PyrdxlP-dep_Trfase_major"/>
</dbReference>
<dbReference type="InterPro" id="IPR005814">
    <property type="entry name" value="Aminotrans_3"/>
</dbReference>
<dbReference type="InterPro" id="IPR015422">
    <property type="entry name" value="PyrdxlP-dep_Trfase_small"/>
</dbReference>
<feature type="non-terminal residue" evidence="3">
    <location>
        <position position="112"/>
    </location>
</feature>
<dbReference type="RefSeq" id="WP_138569369.1">
    <property type="nucleotide sequence ID" value="NZ_PNCM01000364.1"/>
</dbReference>
<keyword evidence="3" id="KW-0808">Transferase</keyword>
<comment type="caution">
    <text evidence="3">The sequence shown here is derived from an EMBL/GenBank/DDBJ whole genome shotgun (WGS) entry which is preliminary data.</text>
</comment>
<name>A0A5S3YMF0_9GAMM</name>
<dbReference type="InterPro" id="IPR015424">
    <property type="entry name" value="PyrdxlP-dep_Trfase"/>
</dbReference>
<evidence type="ECO:0000256" key="1">
    <source>
        <dbReference type="ARBA" id="ARBA00001933"/>
    </source>
</evidence>
<protein>
    <submittedName>
        <fullName evidence="3">Aspartate aminotransferase family protein</fullName>
    </submittedName>
</protein>
<dbReference type="SUPFAM" id="SSF53383">
    <property type="entry name" value="PLP-dependent transferases"/>
    <property type="match status" value="1"/>
</dbReference>
<comment type="cofactor">
    <cofactor evidence="1">
        <name>pyridoxal 5'-phosphate</name>
        <dbReference type="ChEBI" id="CHEBI:597326"/>
    </cofactor>
</comment>
<dbReference type="Gene3D" id="3.40.640.10">
    <property type="entry name" value="Type I PLP-dependent aspartate aminotransferase-like (Major domain)"/>
    <property type="match status" value="1"/>
</dbReference>